<dbReference type="Proteomes" id="UP000591272">
    <property type="component" value="Unassembled WGS sequence"/>
</dbReference>
<name>A0A7Y9GE76_9ACTN</name>
<comment type="caution">
    <text evidence="1">The sequence shown here is derived from an EMBL/GenBank/DDBJ whole genome shotgun (WGS) entry which is preliminary data.</text>
</comment>
<proteinExistence type="predicted"/>
<dbReference type="EMBL" id="JACCBT010000001">
    <property type="protein sequence ID" value="NYE14907.1"/>
    <property type="molecule type" value="Genomic_DNA"/>
</dbReference>
<evidence type="ECO:0000313" key="1">
    <source>
        <dbReference type="EMBL" id="NYE14907.1"/>
    </source>
</evidence>
<protein>
    <submittedName>
        <fullName evidence="1">Uncharacterized protein</fullName>
    </submittedName>
</protein>
<accession>A0A7Y9GE76</accession>
<gene>
    <name evidence="1" type="ORF">BJ999_005203</name>
</gene>
<reference evidence="1 2" key="1">
    <citation type="submission" date="2020-07" db="EMBL/GenBank/DDBJ databases">
        <title>Sequencing the genomes of 1000 actinobacteria strains.</title>
        <authorList>
            <person name="Klenk H.-P."/>
        </authorList>
    </citation>
    <scope>NUCLEOTIDE SEQUENCE [LARGE SCALE GENOMIC DNA]</scope>
    <source>
        <strain evidence="1 2">DSM 43461</strain>
    </source>
</reference>
<sequence>MTQDGRTAEPDIDALTTRLIDTLLNGVGS</sequence>
<keyword evidence="2" id="KW-1185">Reference proteome</keyword>
<organism evidence="1 2">
    <name type="scientific">Actinomadura citrea</name>
    <dbReference type="NCBI Taxonomy" id="46158"/>
    <lineage>
        <taxon>Bacteria</taxon>
        <taxon>Bacillati</taxon>
        <taxon>Actinomycetota</taxon>
        <taxon>Actinomycetes</taxon>
        <taxon>Streptosporangiales</taxon>
        <taxon>Thermomonosporaceae</taxon>
        <taxon>Actinomadura</taxon>
    </lineage>
</organism>
<evidence type="ECO:0000313" key="2">
    <source>
        <dbReference type="Proteomes" id="UP000591272"/>
    </source>
</evidence>
<dbReference type="AlphaFoldDB" id="A0A7Y9GE76"/>